<evidence type="ECO:0000313" key="3">
    <source>
        <dbReference type="EMBL" id="NMQ06086.1"/>
    </source>
</evidence>
<evidence type="ECO:0000259" key="2">
    <source>
        <dbReference type="PROSITE" id="PS51782"/>
    </source>
</evidence>
<dbReference type="EMBL" id="SPMX01000036">
    <property type="protein sequence ID" value="NMQ06086.1"/>
    <property type="molecule type" value="Genomic_DNA"/>
</dbReference>
<gene>
    <name evidence="3" type="primary">lysM</name>
    <name evidence="3" type="ORF">E4Q08_12910</name>
</gene>
<dbReference type="PROSITE" id="PS51782">
    <property type="entry name" value="LYSM"/>
    <property type="match status" value="1"/>
</dbReference>
<sequence length="188" mass="20621">MNRGFRRQHAPLFQERRTWVFFDFVKEAGEKLFHAKDTEAASAELASAPDDEAAKARLDELNRTAADAIEAYINTQNLPVTGLTVTFDGASGTATVFGVAGDQASKEKILLCCGNVTGVSQVNDMLSVDQSEPEATFYTVVAGDNLSKIAKQHYDNANKYPLIFEANKPMLTHPDKIYPGQVLRIPPE</sequence>
<dbReference type="InterPro" id="IPR018392">
    <property type="entry name" value="LysM"/>
</dbReference>
<comment type="caution">
    <text evidence="3">The sequence shown here is derived from an EMBL/GenBank/DDBJ whole genome shotgun (WGS) entry which is preliminary data.</text>
</comment>
<feature type="domain" description="LysM" evidence="2">
    <location>
        <begin position="136"/>
        <end position="185"/>
    </location>
</feature>
<name>A0ABX1TC42_9PROT</name>
<keyword evidence="4" id="KW-1185">Reference proteome</keyword>
<dbReference type="Proteomes" id="UP000886469">
    <property type="component" value="Unassembled WGS sequence"/>
</dbReference>
<dbReference type="NCBIfam" id="NF008399">
    <property type="entry name" value="PRK11198.1"/>
    <property type="match status" value="1"/>
</dbReference>
<reference evidence="3" key="1">
    <citation type="submission" date="2019-03" db="EMBL/GenBank/DDBJ databases">
        <title>Metabolic reconstructions from genomes of highly enriched 'Candidatus Accumulibacter' and 'Candidatus Competibacter' bioreactor populations.</title>
        <authorList>
            <person name="Annavajhala M.K."/>
            <person name="Welles L."/>
            <person name="Abbas B."/>
            <person name="Sorokin D."/>
            <person name="Park H."/>
            <person name="Van Loosdrecht M."/>
            <person name="Chandran K."/>
        </authorList>
    </citation>
    <scope>NUCLEOTIDE SEQUENCE</scope>
    <source>
        <strain evidence="3">SBR_L</strain>
    </source>
</reference>
<protein>
    <submittedName>
        <fullName evidence="3">Peptidoglycan-binding protein LysM</fullName>
    </submittedName>
</protein>
<feature type="domain" description="BON" evidence="1">
    <location>
        <begin position="60"/>
        <end position="130"/>
    </location>
</feature>
<dbReference type="InterPro" id="IPR036779">
    <property type="entry name" value="LysM_dom_sf"/>
</dbReference>
<dbReference type="PANTHER" id="PTHR34700:SF8">
    <property type="entry name" value="POTASSIUM BINDING PROTEIN KBP"/>
    <property type="match status" value="1"/>
</dbReference>
<dbReference type="RefSeq" id="WP_169070737.1">
    <property type="nucleotide sequence ID" value="NZ_SPMX01000036.1"/>
</dbReference>
<evidence type="ECO:0000259" key="1">
    <source>
        <dbReference type="PROSITE" id="PS50914"/>
    </source>
</evidence>
<dbReference type="PROSITE" id="PS50914">
    <property type="entry name" value="BON"/>
    <property type="match status" value="1"/>
</dbReference>
<organism evidence="3 4">
    <name type="scientific">Candidatus Accumulibacter contiguus</name>
    <dbReference type="NCBI Taxonomy" id="2954381"/>
    <lineage>
        <taxon>Bacteria</taxon>
        <taxon>Pseudomonadati</taxon>
        <taxon>Pseudomonadota</taxon>
        <taxon>Betaproteobacteria</taxon>
        <taxon>Candidatus Accumulibacter</taxon>
    </lineage>
</organism>
<dbReference type="Pfam" id="PF01476">
    <property type="entry name" value="LysM"/>
    <property type="match status" value="1"/>
</dbReference>
<dbReference type="PANTHER" id="PTHR34700">
    <property type="entry name" value="POTASSIUM BINDING PROTEIN KBP"/>
    <property type="match status" value="1"/>
</dbReference>
<evidence type="ECO:0000313" key="4">
    <source>
        <dbReference type="Proteomes" id="UP000886469"/>
    </source>
</evidence>
<dbReference type="Gene3D" id="3.10.350.10">
    <property type="entry name" value="LysM domain"/>
    <property type="match status" value="1"/>
</dbReference>
<dbReference type="InterPro" id="IPR007055">
    <property type="entry name" value="BON_dom"/>
</dbReference>
<dbReference type="CDD" id="cd00118">
    <property type="entry name" value="LysM"/>
    <property type="match status" value="1"/>
</dbReference>
<proteinExistence type="predicted"/>
<dbReference type="SUPFAM" id="SSF54106">
    <property type="entry name" value="LysM domain"/>
    <property type="match status" value="1"/>
</dbReference>
<dbReference type="InterPro" id="IPR052196">
    <property type="entry name" value="Bact_Kbp"/>
</dbReference>
<dbReference type="SMART" id="SM00257">
    <property type="entry name" value="LysM"/>
    <property type="match status" value="1"/>
</dbReference>
<accession>A0ABX1TC42</accession>